<proteinExistence type="predicted"/>
<dbReference type="AlphaFoldDB" id="A0A6C0C271"/>
<sequence length="36" mass="4041">MTACVRNARSSFLLGPKIAFKESSFLEYSNKKSESL</sequence>
<evidence type="ECO:0000313" key="1">
    <source>
        <dbReference type="EMBL" id="QHS97758.1"/>
    </source>
</evidence>
<protein>
    <submittedName>
        <fullName evidence="1">Uncharacterized protein</fullName>
    </submittedName>
</protein>
<accession>A0A6C0C271</accession>
<name>A0A6C0C271_9ZZZZ</name>
<reference evidence="1" key="1">
    <citation type="journal article" date="2020" name="Nature">
        <title>Giant virus diversity and host interactions through global metagenomics.</title>
        <authorList>
            <person name="Schulz F."/>
            <person name="Roux S."/>
            <person name="Paez-Espino D."/>
            <person name="Jungbluth S."/>
            <person name="Walsh D.A."/>
            <person name="Denef V.J."/>
            <person name="McMahon K.D."/>
            <person name="Konstantinidis K.T."/>
            <person name="Eloe-Fadrosh E.A."/>
            <person name="Kyrpides N.C."/>
            <person name="Woyke T."/>
        </authorList>
    </citation>
    <scope>NUCLEOTIDE SEQUENCE</scope>
    <source>
        <strain evidence="1">GVMAG-M-3300020182-33</strain>
    </source>
</reference>
<organism evidence="1">
    <name type="scientific">viral metagenome</name>
    <dbReference type="NCBI Taxonomy" id="1070528"/>
    <lineage>
        <taxon>unclassified sequences</taxon>
        <taxon>metagenomes</taxon>
        <taxon>organismal metagenomes</taxon>
    </lineage>
</organism>
<dbReference type="EMBL" id="MN739303">
    <property type="protein sequence ID" value="QHS97758.1"/>
    <property type="molecule type" value="Genomic_DNA"/>
</dbReference>